<dbReference type="EMBL" id="GGEC01044841">
    <property type="protein sequence ID" value="MBX25325.1"/>
    <property type="molecule type" value="Transcribed_RNA"/>
</dbReference>
<sequence>MHLQKTGMHIYFVMLLRN</sequence>
<evidence type="ECO:0000313" key="1">
    <source>
        <dbReference type="EMBL" id="MBX25325.1"/>
    </source>
</evidence>
<reference evidence="1" key="1">
    <citation type="submission" date="2018-02" db="EMBL/GenBank/DDBJ databases">
        <title>Rhizophora mucronata_Transcriptome.</title>
        <authorList>
            <person name="Meera S.P."/>
            <person name="Sreeshan A."/>
            <person name="Augustine A."/>
        </authorList>
    </citation>
    <scope>NUCLEOTIDE SEQUENCE</scope>
    <source>
        <tissue evidence="1">Leaf</tissue>
    </source>
</reference>
<dbReference type="AlphaFoldDB" id="A0A2P2M524"/>
<proteinExistence type="predicted"/>
<organism evidence="1">
    <name type="scientific">Rhizophora mucronata</name>
    <name type="common">Asiatic mangrove</name>
    <dbReference type="NCBI Taxonomy" id="61149"/>
    <lineage>
        <taxon>Eukaryota</taxon>
        <taxon>Viridiplantae</taxon>
        <taxon>Streptophyta</taxon>
        <taxon>Embryophyta</taxon>
        <taxon>Tracheophyta</taxon>
        <taxon>Spermatophyta</taxon>
        <taxon>Magnoliopsida</taxon>
        <taxon>eudicotyledons</taxon>
        <taxon>Gunneridae</taxon>
        <taxon>Pentapetalae</taxon>
        <taxon>rosids</taxon>
        <taxon>fabids</taxon>
        <taxon>Malpighiales</taxon>
        <taxon>Rhizophoraceae</taxon>
        <taxon>Rhizophora</taxon>
    </lineage>
</organism>
<accession>A0A2P2M524</accession>
<protein>
    <submittedName>
        <fullName evidence="1">Uncharacterized protein</fullName>
    </submittedName>
</protein>
<name>A0A2P2M524_RHIMU</name>